<gene>
    <name evidence="4" type="ORF">Tci_224103</name>
</gene>
<dbReference type="PANTHER" id="PTHR36617:SF15">
    <property type="entry name" value="REVERSE TRANSCRIPTASE ZINC-BINDING DOMAIN-CONTAINING PROTEIN"/>
    <property type="match status" value="1"/>
</dbReference>
<evidence type="ECO:0000259" key="2">
    <source>
        <dbReference type="Pfam" id="PF07727"/>
    </source>
</evidence>
<organism evidence="4">
    <name type="scientific">Tanacetum cinerariifolium</name>
    <name type="common">Dalmatian daisy</name>
    <name type="synonym">Chrysanthemum cinerariifolium</name>
    <dbReference type="NCBI Taxonomy" id="118510"/>
    <lineage>
        <taxon>Eukaryota</taxon>
        <taxon>Viridiplantae</taxon>
        <taxon>Streptophyta</taxon>
        <taxon>Embryophyta</taxon>
        <taxon>Tracheophyta</taxon>
        <taxon>Spermatophyta</taxon>
        <taxon>Magnoliopsida</taxon>
        <taxon>eudicotyledons</taxon>
        <taxon>Gunneridae</taxon>
        <taxon>Pentapetalae</taxon>
        <taxon>asterids</taxon>
        <taxon>campanulids</taxon>
        <taxon>Asterales</taxon>
        <taxon>Asteraceae</taxon>
        <taxon>Asteroideae</taxon>
        <taxon>Anthemideae</taxon>
        <taxon>Anthemidinae</taxon>
        <taxon>Tanacetum</taxon>
    </lineage>
</organism>
<feature type="non-terminal residue" evidence="4">
    <location>
        <position position="1"/>
    </location>
</feature>
<feature type="region of interest" description="Disordered" evidence="1">
    <location>
        <begin position="179"/>
        <end position="205"/>
    </location>
</feature>
<name>A0A699GW80_TANCI</name>
<reference evidence="4" key="1">
    <citation type="journal article" date="2019" name="Sci. Rep.">
        <title>Draft genome of Tanacetum cinerariifolium, the natural source of mosquito coil.</title>
        <authorList>
            <person name="Yamashiro T."/>
            <person name="Shiraishi A."/>
            <person name="Satake H."/>
            <person name="Nakayama K."/>
        </authorList>
    </citation>
    <scope>NUCLEOTIDE SEQUENCE</scope>
</reference>
<dbReference type="InterPro" id="IPR026960">
    <property type="entry name" value="RVT-Znf"/>
</dbReference>
<proteinExistence type="predicted"/>
<comment type="caution">
    <text evidence="4">The sequence shown here is derived from an EMBL/GenBank/DDBJ whole genome shotgun (WGS) entry which is preliminary data.</text>
</comment>
<evidence type="ECO:0000313" key="4">
    <source>
        <dbReference type="EMBL" id="GEW52127.1"/>
    </source>
</evidence>
<dbReference type="InterPro" id="IPR013103">
    <property type="entry name" value="RVT_2"/>
</dbReference>
<dbReference type="EMBL" id="BKCJ010061911">
    <property type="protein sequence ID" value="GEW52127.1"/>
    <property type="molecule type" value="Genomic_DNA"/>
</dbReference>
<feature type="domain" description="Reverse transcriptase zinc-binding" evidence="3">
    <location>
        <begin position="1313"/>
        <end position="1393"/>
    </location>
</feature>
<evidence type="ECO:0000256" key="1">
    <source>
        <dbReference type="SAM" id="MobiDB-lite"/>
    </source>
</evidence>
<dbReference type="Pfam" id="PF13966">
    <property type="entry name" value="zf-RVT"/>
    <property type="match status" value="1"/>
</dbReference>
<feature type="region of interest" description="Disordered" evidence="1">
    <location>
        <begin position="234"/>
        <end position="262"/>
    </location>
</feature>
<dbReference type="GO" id="GO:0003964">
    <property type="term" value="F:RNA-directed DNA polymerase activity"/>
    <property type="evidence" value="ECO:0007669"/>
    <property type="project" value="UniProtKB-KW"/>
</dbReference>
<dbReference type="Pfam" id="PF07727">
    <property type="entry name" value="RVT_2"/>
    <property type="match status" value="1"/>
</dbReference>
<keyword evidence="4" id="KW-0695">RNA-directed DNA polymerase</keyword>
<keyword evidence="4" id="KW-0808">Transferase</keyword>
<sequence length="1499" mass="169511">LARIGYEKPSTKLTFYKAFFSSQWKFLIHTILQCMSAKRTAWNKFSSSMASAVICLSIGRKFNFSKYIFDSLMRNVDTSFKFYMYPRFLQLMIRAQVGDLSSHTTKYSSPTLTQKVFANMRRVGKGFSEVETPLFEGMIVAQQAGEGAAEVNVDDVPAAGVTNEGVAAVNVDDVHAANAKPSIASPPPTTQSPPVAQQAGEGAAEVNVDDVPAAGVTNEGVAAVNVDDVHAANAEPSIASPPPTTQSPPPSQEQEQPSTSQNLEQDKIAQALEITKLKQRVKTLEMRNKLKVSKLRRLKKVGTAQRVETSDDTVIDDGRPAKSQAQIYQIDLEHADKVLSMTDQNTSQYPDDPNMPELEDITYCDDEEDVGAEADFTNLETNITISPIPTTRVHKDHPVTQIIGDLSSATQTRSMTRVVKDQGGLTQINNDDFHTCMFSCFLLQEEPKREEGIDYEEVFASVARIKAIRLFLAYASFIGFMVYQMDVKSAFLYGTIEEEVHVCQPPGFKDHDYSDKVYKVAKALYGLHQAHRAWYETLANYLLENGFQREKIDHTLFIKRQKNGKSASTPIDTEKPLLKDPDVDEKVGIEVCVVDLKVTAVRLIVTAVSSKFLLFDASEGFDQIIDFLNASSIKYALTVNPNIYVSCIKQFWSTVSVKKVNDVMRLQALVDKKKAMITEATIREALRLDDAESIDCLPNEEIFTELSRMGSSMASAVICLSTGRKFNFSKYIFDSLVRNVDSSTKFYKYPRFIQLMIRAQVGDLSSHSTKYSSLALTQKVFANMRRVGKEFSGVDTSLFEGMIVAQQADNVADEGAADVDAVLAATDEPSIPSPTPTTQPPHHHKIFLPPHKGIIDDIDSDEDVTLKDVAAIAKDVKKIAKIKENADVQGRQAESQAQIYQIDLEHADKVLSMHDDELEPTKLKKVVEVVTTAKLMTKGVTAASATITVADTSITTATLTAAPSAARRRKGVVIRDPEETSTPSIIIHSEPKSKDKGKWIMVEEPKPLKKQAQIEQDEAYAREYQALKRKPQTEAQARKNMMIYMRNMVGFKMNYFKGMTYDNIRPIFEKYFNSNVAFLEKTKEQLEDLEVLWQLVKERLASSKPKKFLDDFLLTTLTYMFEKPDVQAQVWKNQRIVHGLANVKSWRLLESCGVHIITFTSTQMILLVERRYPLTRFTLDQMLNNVRLKVKEESLWFNVIKAIYGNEGFLHLSYCKLVVGNGHSINFWQDKWYGEVPFKDKFKRCFNLELQKDISFALKMQSNDIAISFRRRPRSGIEESQFCDLNSLLASIVLSDAADRWSWTLCGHGEFFVKSVREVIDQQVLITSSTPSRWSKVIPIKLNIFMWRMLLEKLPTRSNLVNRGLDVPCLLCSIFRMGVESRDHLFFDCSLALDLFRLLGRWWSLQIPILQDHSARSSWFSNLRLNKMQKLVLKASFSSMRWHIWVFRNATLFSSKKPLKGMIFDNFVSQTFTWVSNRCKNFNCNWVDWLKDSLNAFSL</sequence>
<protein>
    <submittedName>
        <fullName evidence="4">RNA-directed DNA polymerase, eukaryota, reverse transcriptase zinc-binding domain protein</fullName>
    </submittedName>
</protein>
<dbReference type="PANTHER" id="PTHR36617">
    <property type="entry name" value="PROTEIN, PUTATIVE-RELATED"/>
    <property type="match status" value="1"/>
</dbReference>
<feature type="compositionally biased region" description="Low complexity" evidence="1">
    <location>
        <begin position="252"/>
        <end position="261"/>
    </location>
</feature>
<keyword evidence="4" id="KW-0548">Nucleotidyltransferase</keyword>
<feature type="compositionally biased region" description="Pro residues" evidence="1">
    <location>
        <begin position="239"/>
        <end position="251"/>
    </location>
</feature>
<feature type="domain" description="Reverse transcriptase Ty1/copia-type" evidence="2">
    <location>
        <begin position="450"/>
        <end position="564"/>
    </location>
</feature>
<accession>A0A699GW80</accession>
<evidence type="ECO:0000259" key="3">
    <source>
        <dbReference type="Pfam" id="PF13966"/>
    </source>
</evidence>